<gene>
    <name evidence="2" type="ORF">DET45_104155</name>
</gene>
<dbReference type="OrthoDB" id="7202990at2"/>
<feature type="chain" id="PRO_5016404776" evidence="1">
    <location>
        <begin position="25"/>
        <end position="199"/>
    </location>
</feature>
<dbReference type="Proteomes" id="UP000246964">
    <property type="component" value="Unassembled WGS sequence"/>
</dbReference>
<name>A0A317QAZ9_9GAMM</name>
<reference evidence="2 3" key="1">
    <citation type="submission" date="2018-05" db="EMBL/GenBank/DDBJ databases">
        <title>Freshwater and sediment microbial communities from various areas in North America, analyzing microbe dynamics in response to fracking.</title>
        <authorList>
            <person name="Lamendella R."/>
        </authorList>
    </citation>
    <scope>NUCLEOTIDE SEQUENCE [LARGE SCALE GENOMIC DNA]</scope>
    <source>
        <strain evidence="2 3">125B1</strain>
    </source>
</reference>
<keyword evidence="3" id="KW-1185">Reference proteome</keyword>
<evidence type="ECO:0000313" key="3">
    <source>
        <dbReference type="Proteomes" id="UP000246964"/>
    </source>
</evidence>
<evidence type="ECO:0000313" key="2">
    <source>
        <dbReference type="EMBL" id="PWW14216.1"/>
    </source>
</evidence>
<comment type="caution">
    <text evidence="2">The sequence shown here is derived from an EMBL/GenBank/DDBJ whole genome shotgun (WGS) entry which is preliminary data.</text>
</comment>
<feature type="signal peptide" evidence="1">
    <location>
        <begin position="1"/>
        <end position="24"/>
    </location>
</feature>
<proteinExistence type="predicted"/>
<accession>A0A317QAZ9</accession>
<dbReference type="RefSeq" id="WP_110075587.1">
    <property type="nucleotide sequence ID" value="NZ_QGTT01000004.1"/>
</dbReference>
<dbReference type="AlphaFoldDB" id="A0A317QAZ9"/>
<evidence type="ECO:0000256" key="1">
    <source>
        <dbReference type="SAM" id="SignalP"/>
    </source>
</evidence>
<organism evidence="2 3">
    <name type="scientific">Pseudidiomarina maritima</name>
    <dbReference type="NCBI Taxonomy" id="519453"/>
    <lineage>
        <taxon>Bacteria</taxon>
        <taxon>Pseudomonadati</taxon>
        <taxon>Pseudomonadota</taxon>
        <taxon>Gammaproteobacteria</taxon>
        <taxon>Alteromonadales</taxon>
        <taxon>Idiomarinaceae</taxon>
        <taxon>Pseudidiomarina</taxon>
    </lineage>
</organism>
<keyword evidence="1" id="KW-0732">Signal</keyword>
<protein>
    <submittedName>
        <fullName evidence="2">Uncharacterized protein</fullName>
    </submittedName>
</protein>
<dbReference type="EMBL" id="QGTT01000004">
    <property type="protein sequence ID" value="PWW14216.1"/>
    <property type="molecule type" value="Genomic_DNA"/>
</dbReference>
<sequence length="199" mass="22543">MAHRTTQLVISFIALFFLVPSAQATESKYPQKCVVDYNQMLNLSPREFDQNWEKGWVKLAEMDGCKEAAANVIALYYSQRELSEGAIKTLKFHEAQLRAEIDQYELALLLFPQTKQTESSIGWNHYVDGTIAFLAKDKAGLEDAIRRLAAVPKPTSFNPTDADGNPIDVPWPPNLDVLERFKKCFDESYLEAYAGCKDK</sequence>